<name>A0AAU6SGU0_9MICO</name>
<dbReference type="RefSeq" id="WP_349426919.1">
    <property type="nucleotide sequence ID" value="NZ_CP151632.1"/>
</dbReference>
<proteinExistence type="predicted"/>
<dbReference type="Pfam" id="PF13472">
    <property type="entry name" value="Lipase_GDSL_2"/>
    <property type="match status" value="1"/>
</dbReference>
<dbReference type="InterPro" id="IPR013830">
    <property type="entry name" value="SGNH_hydro"/>
</dbReference>
<evidence type="ECO:0000313" key="2">
    <source>
        <dbReference type="EMBL" id="WZO36120.1"/>
    </source>
</evidence>
<protein>
    <submittedName>
        <fullName evidence="2">SGNH/GDSL hydrolase family protein</fullName>
    </submittedName>
</protein>
<dbReference type="AlphaFoldDB" id="A0AAU6SGU0"/>
<organism evidence="2">
    <name type="scientific">Microbacterium sp. LWS13-1.2</name>
    <dbReference type="NCBI Taxonomy" id="3135264"/>
    <lineage>
        <taxon>Bacteria</taxon>
        <taxon>Bacillati</taxon>
        <taxon>Actinomycetota</taxon>
        <taxon>Actinomycetes</taxon>
        <taxon>Micrococcales</taxon>
        <taxon>Microbacteriaceae</taxon>
        <taxon>Microbacterium</taxon>
    </lineage>
</organism>
<dbReference type="CDD" id="cd00229">
    <property type="entry name" value="SGNH_hydrolase"/>
    <property type="match status" value="1"/>
</dbReference>
<accession>A0AAU6SGU0</accession>
<evidence type="ECO:0000259" key="1">
    <source>
        <dbReference type="Pfam" id="PF13472"/>
    </source>
</evidence>
<dbReference type="SUPFAM" id="SSF52266">
    <property type="entry name" value="SGNH hydrolase"/>
    <property type="match status" value="1"/>
</dbReference>
<dbReference type="InterPro" id="IPR036514">
    <property type="entry name" value="SGNH_hydro_sf"/>
</dbReference>
<gene>
    <name evidence="2" type="ORF">MRBLWS13_003838</name>
</gene>
<dbReference type="GO" id="GO:0016787">
    <property type="term" value="F:hydrolase activity"/>
    <property type="evidence" value="ECO:0007669"/>
    <property type="project" value="UniProtKB-KW"/>
</dbReference>
<dbReference type="Gene3D" id="3.40.50.1110">
    <property type="entry name" value="SGNH hydrolase"/>
    <property type="match status" value="1"/>
</dbReference>
<keyword evidence="2" id="KW-0378">Hydrolase</keyword>
<reference evidence="2" key="1">
    <citation type="submission" date="2024-04" db="EMBL/GenBank/DDBJ databases">
        <authorList>
            <person name="Roder T."/>
            <person name="Oberhansli S."/>
            <person name="Kreuzer M."/>
        </authorList>
    </citation>
    <scope>NUCLEOTIDE SEQUENCE</scope>
    <source>
        <strain evidence="2">LWS13-1.2</strain>
    </source>
</reference>
<dbReference type="EMBL" id="CP151632">
    <property type="protein sequence ID" value="WZO36120.1"/>
    <property type="molecule type" value="Genomic_DNA"/>
</dbReference>
<feature type="domain" description="SGNH hydrolase-type esterase" evidence="1">
    <location>
        <begin position="72"/>
        <end position="242"/>
    </location>
</feature>
<sequence>MHAPGRTRARRLLLPLLGAALAVAAVCAVAVLRPWGAPEPVAPVAVAEGDAGVSASVPPAPLVLEDDARVLVFGDSWVYGSAATVPTLGFAYLLADELGVETVVDGVRGSGYLKPGLDGPAYGERIDALDPALDPDVIIVEGSINDRKLYPTGYRDAVTAAWDALAARYPDAAIVVLGPSPQVLPVESSTRSIDADLGELAAARGWWYISPIADDWITTANYLDVIDTGPIGRDHPSTDGHAYLAGRVADAVESMAQQPAIVADAPHEEDALTR</sequence>